<accession>A0A9X2JCD2</accession>
<gene>
    <name evidence="9" type="ORF">NF867_08650</name>
</gene>
<keyword evidence="10" id="KW-1185">Reference proteome</keyword>
<evidence type="ECO:0000313" key="10">
    <source>
        <dbReference type="Proteomes" id="UP001155182"/>
    </source>
</evidence>
<dbReference type="Pfam" id="PF01471">
    <property type="entry name" value="PG_binding_1"/>
    <property type="match status" value="1"/>
</dbReference>
<evidence type="ECO:0000256" key="3">
    <source>
        <dbReference type="ARBA" id="ARBA00022679"/>
    </source>
</evidence>
<dbReference type="InterPro" id="IPR005490">
    <property type="entry name" value="LD_TPept_cat_dom"/>
</dbReference>
<organism evidence="9 10">
    <name type="scientific">Solitalea agri</name>
    <dbReference type="NCBI Taxonomy" id="2953739"/>
    <lineage>
        <taxon>Bacteria</taxon>
        <taxon>Pseudomonadati</taxon>
        <taxon>Bacteroidota</taxon>
        <taxon>Sphingobacteriia</taxon>
        <taxon>Sphingobacteriales</taxon>
        <taxon>Sphingobacteriaceae</taxon>
        <taxon>Solitalea</taxon>
    </lineage>
</organism>
<sequence>MKRWLKLDLFLALYLLKSLFCPNLALSQHRAFVAATDSPNSSPQLSIDSNSVKVYIKNDSLLIHSDTAIISFYQKRNYTYQWINLNGLNEQARSLRNLLRSSFSDLSPRTKDYFKKFENGTIDSTQLESERIRLELSLTSAFIQFIKTTYSRNYDEIEEWFLPCNPMPVDSVVSKHYQLKTFLNSLDIKTPTQVNLLEKEIMFYQKLQNQGNWNPFPFPKKSLKVGAKDSLILSIKKRLHILKGFDSSDTSIVFDEQMQNDVIDFQNKTGLTPDGIIGKNFIKSINISPEKRVMQLLINIQRLKWLPERDSSEYILVNIPEFEMHVYQGTELCWSSPVVVGKPSSSTALFTGNMKYIVFSPYWNVPPSIVKKEIIPEIKKNRGYINKEQLEFWQGNKVVPTESILWEQYPANPFPYSVKQKPGSENSLGLVKFLFPNEYDIYLHDTPSKSLFKATSRSFSHGCIRISEPQKLAEHLLRNERDWDSSKITATMNGGKETWVTLKRGVPVSIIYLTAWVDDSNILNFRDDVYGFDKEDRKLLFKLSNF</sequence>
<dbReference type="InterPro" id="IPR045380">
    <property type="entry name" value="LD_TPept_scaffold_dom"/>
</dbReference>
<dbReference type="InterPro" id="IPR038063">
    <property type="entry name" value="Transpep_catalytic_dom"/>
</dbReference>
<dbReference type="RefSeq" id="WP_252587419.1">
    <property type="nucleotide sequence ID" value="NZ_JAMWYS010000028.1"/>
</dbReference>
<dbReference type="Gene3D" id="1.10.101.10">
    <property type="entry name" value="PGBD-like superfamily/PGBD"/>
    <property type="match status" value="1"/>
</dbReference>
<keyword evidence="6 7" id="KW-0961">Cell wall biogenesis/degradation</keyword>
<dbReference type="Pfam" id="PF20142">
    <property type="entry name" value="Scaffold"/>
    <property type="match status" value="1"/>
</dbReference>
<evidence type="ECO:0000259" key="8">
    <source>
        <dbReference type="PROSITE" id="PS52029"/>
    </source>
</evidence>
<protein>
    <submittedName>
        <fullName evidence="9">L,D-transpeptidase family protein</fullName>
    </submittedName>
</protein>
<dbReference type="PROSITE" id="PS52029">
    <property type="entry name" value="LD_TPASE"/>
    <property type="match status" value="1"/>
</dbReference>
<dbReference type="GO" id="GO:0008360">
    <property type="term" value="P:regulation of cell shape"/>
    <property type="evidence" value="ECO:0007669"/>
    <property type="project" value="UniProtKB-UniRule"/>
</dbReference>
<evidence type="ECO:0000256" key="4">
    <source>
        <dbReference type="ARBA" id="ARBA00022960"/>
    </source>
</evidence>
<dbReference type="InterPro" id="IPR036365">
    <property type="entry name" value="PGBD-like_sf"/>
</dbReference>
<dbReference type="InterPro" id="IPR002477">
    <property type="entry name" value="Peptidoglycan-bd-like"/>
</dbReference>
<feature type="active site" description="Nucleophile" evidence="7">
    <location>
        <position position="463"/>
    </location>
</feature>
<evidence type="ECO:0000313" key="9">
    <source>
        <dbReference type="EMBL" id="MCO4292928.1"/>
    </source>
</evidence>
<evidence type="ECO:0000256" key="2">
    <source>
        <dbReference type="ARBA" id="ARBA00005992"/>
    </source>
</evidence>
<feature type="domain" description="L,D-TPase catalytic" evidence="8">
    <location>
        <begin position="313"/>
        <end position="491"/>
    </location>
</feature>
<proteinExistence type="inferred from homology"/>
<feature type="active site" description="Proton donor/acceptor" evidence="7">
    <location>
        <position position="444"/>
    </location>
</feature>
<name>A0A9X2JCD2_9SPHI</name>
<dbReference type="SUPFAM" id="SSF141523">
    <property type="entry name" value="L,D-transpeptidase catalytic domain-like"/>
    <property type="match status" value="1"/>
</dbReference>
<dbReference type="SUPFAM" id="SSF47090">
    <property type="entry name" value="PGBD-like"/>
    <property type="match status" value="1"/>
</dbReference>
<keyword evidence="5 7" id="KW-0573">Peptidoglycan synthesis</keyword>
<dbReference type="CDD" id="cd16913">
    <property type="entry name" value="YkuD_like"/>
    <property type="match status" value="1"/>
</dbReference>
<keyword evidence="4 7" id="KW-0133">Cell shape</keyword>
<keyword evidence="3" id="KW-0808">Transferase</keyword>
<dbReference type="Proteomes" id="UP001155182">
    <property type="component" value="Unassembled WGS sequence"/>
</dbReference>
<comment type="pathway">
    <text evidence="1 7">Cell wall biogenesis; peptidoglycan biosynthesis.</text>
</comment>
<dbReference type="AlphaFoldDB" id="A0A9X2JCD2"/>
<dbReference type="Gene3D" id="2.40.440.10">
    <property type="entry name" value="L,D-transpeptidase catalytic domain-like"/>
    <property type="match status" value="1"/>
</dbReference>
<dbReference type="GO" id="GO:0004180">
    <property type="term" value="F:carboxypeptidase activity"/>
    <property type="evidence" value="ECO:0007669"/>
    <property type="project" value="UniProtKB-ARBA"/>
</dbReference>
<dbReference type="GO" id="GO:0071555">
    <property type="term" value="P:cell wall organization"/>
    <property type="evidence" value="ECO:0007669"/>
    <property type="project" value="UniProtKB-UniRule"/>
</dbReference>
<dbReference type="PANTHER" id="PTHR41533:SF2">
    <property type="entry name" value="BLR7131 PROTEIN"/>
    <property type="match status" value="1"/>
</dbReference>
<reference evidence="9" key="1">
    <citation type="submission" date="2022-06" db="EMBL/GenBank/DDBJ databases">
        <title>Solitalea sp. MAHUQ-68 isolated from rhizospheric soil.</title>
        <authorList>
            <person name="Huq M.A."/>
        </authorList>
    </citation>
    <scope>NUCLEOTIDE SEQUENCE</scope>
    <source>
        <strain evidence="9">MAHUQ-68</strain>
    </source>
</reference>
<dbReference type="Pfam" id="PF03734">
    <property type="entry name" value="YkuD"/>
    <property type="match status" value="1"/>
</dbReference>
<evidence type="ECO:0000256" key="5">
    <source>
        <dbReference type="ARBA" id="ARBA00022984"/>
    </source>
</evidence>
<dbReference type="InterPro" id="IPR052905">
    <property type="entry name" value="LD-transpeptidase_YkuD-like"/>
</dbReference>
<evidence type="ECO:0000256" key="1">
    <source>
        <dbReference type="ARBA" id="ARBA00004752"/>
    </source>
</evidence>
<dbReference type="GO" id="GO:0016740">
    <property type="term" value="F:transferase activity"/>
    <property type="evidence" value="ECO:0007669"/>
    <property type="project" value="UniProtKB-KW"/>
</dbReference>
<comment type="caution">
    <text evidence="9">The sequence shown here is derived from an EMBL/GenBank/DDBJ whole genome shotgun (WGS) entry which is preliminary data.</text>
</comment>
<evidence type="ECO:0000256" key="6">
    <source>
        <dbReference type="ARBA" id="ARBA00023316"/>
    </source>
</evidence>
<dbReference type="InterPro" id="IPR036366">
    <property type="entry name" value="PGBDSf"/>
</dbReference>
<dbReference type="GO" id="GO:0009252">
    <property type="term" value="P:peptidoglycan biosynthetic process"/>
    <property type="evidence" value="ECO:0007669"/>
    <property type="project" value="UniProtKB-KW"/>
</dbReference>
<comment type="similarity">
    <text evidence="2">Belongs to the YkuD family.</text>
</comment>
<evidence type="ECO:0000256" key="7">
    <source>
        <dbReference type="PROSITE-ProRule" id="PRU01373"/>
    </source>
</evidence>
<dbReference type="PANTHER" id="PTHR41533">
    <property type="entry name" value="L,D-TRANSPEPTIDASE HI_1667-RELATED"/>
    <property type="match status" value="1"/>
</dbReference>
<dbReference type="EMBL" id="JAMWYS010000028">
    <property type="protein sequence ID" value="MCO4292928.1"/>
    <property type="molecule type" value="Genomic_DNA"/>
</dbReference>